<name>A0A200R5W6_MACCD</name>
<reference evidence="3 4" key="1">
    <citation type="journal article" date="2017" name="Mol. Plant">
        <title>The Genome of Medicinal Plant Macleaya cordata Provides New Insights into Benzylisoquinoline Alkaloids Metabolism.</title>
        <authorList>
            <person name="Liu X."/>
            <person name="Liu Y."/>
            <person name="Huang P."/>
            <person name="Ma Y."/>
            <person name="Qing Z."/>
            <person name="Tang Q."/>
            <person name="Cao H."/>
            <person name="Cheng P."/>
            <person name="Zheng Y."/>
            <person name="Yuan Z."/>
            <person name="Zhou Y."/>
            <person name="Liu J."/>
            <person name="Tang Z."/>
            <person name="Zhuo Y."/>
            <person name="Zhang Y."/>
            <person name="Yu L."/>
            <person name="Huang J."/>
            <person name="Yang P."/>
            <person name="Peng Q."/>
            <person name="Zhang J."/>
            <person name="Jiang W."/>
            <person name="Zhang Z."/>
            <person name="Lin K."/>
            <person name="Ro D.K."/>
            <person name="Chen X."/>
            <person name="Xiong X."/>
            <person name="Shang Y."/>
            <person name="Huang S."/>
            <person name="Zeng J."/>
        </authorList>
    </citation>
    <scope>NUCLEOTIDE SEQUENCE [LARGE SCALE GENOMIC DNA]</scope>
    <source>
        <strain evidence="4">cv. BLH2017</strain>
        <tissue evidence="3">Root</tissue>
    </source>
</reference>
<sequence>MDELLDGLDCRLRVSGMVADSIMMGIVNSAMEEAFQKACSKEGNIEQLNEKSRFCELAVMQLEWCLKFIQEETDSYVVVDGCSERENLISELRETRDRIQRRLQETEFAISEKDRELTERFEIELKLRQALEVKDRELWFLRSNLNELGRTKSEGIQDFVLSNKGGVDESIDGDFCELKNSVDQQFLNIKQKLEDERINFTSGIRKMSQGQSNMVNIEPDSQSAVDDEENFKDDEKRGDFYEKDCEFEPSICSLKPELNAGFHKMGSDIDALKETLDLAFGMMDNAISLSEVKPMEQQWRWSIEKETVAIVFRGYLRDIQDNLGAKVRGGKKQGSLALMENWSELMNEITSLRHELENLMDQVKTSNRRESMSPPSLKDVADKAFSRKTSPSRGKPPPEASSGSSALDRYGKPPNNTASKIKEPDPQEELSKEDSVGQGSLVAEMIKNHETFIRQKNAESNWLKVEILREKGCLSKKDMEPDTLKKRIQDIILRLDSIIKVNGDMDRGHDDGGYVHENDSVNSNLAEEIQLLKQEKEFSNLESMIQHELYDILFKCLVKEYRVELYKYGVENLIREDISKVFLSEMVKEWNEDLESYYVGSRLREDISHPVLSLAANEDLASYYVESHLREDISQPVLSLAAKDTHSFSLTEHQVDNNEEDFLNDSPLSNELLQNVEGQIKEDVHTVFLREMVKKWNEDLESYNIESHIRGEIYQIVFCEAVKDRRHGYNSTECQTERKENNFLEGSPSSNELSQILEGLIREDVYKVFLRKMVKEWNHAKENYNIESHIREDVDHIVFHETMKDISCTHSFISTECQRSRTQDNFVEDLSVNRLLSLEGKMKEDVHAVFLRNMDKKLKDLENYKNESLAEEEINKIVFNEVIKDMKDQVKLSNTNQLFQSLESLIREDVCKVVFREMVKEWNKEIESCNIESLISVQIYQIVIGEAFNDIHLCLTKRQEYENNENSTEEFPCTSKLIKDPEFHEKESLTQKLVSLSKCFELEEDLILSASYEFMERNTRIDCVNVDHERLEQWIHSEGILVQRESMGSVINKLEKALQQIIMSKAYLKELGSSLGIIVGDLDEVNDQITPSDATWLSSVFTTISKFSKETADFESMVQEKIGQNISRLEEVKYQLEPDVELVTSLRKRESLYRKAFMRRCYDLQKAETEVVDLLGDEVDALLILLEKIYRTLEHYSPVLQQNFDLQLFVDMAQIMEILKLIRKELSGPAACTSQGTITEQTAQKPHGAVLGGGDVGKCSCRGRAVVGPCPVGFSKLACLMVIGSIT</sequence>
<proteinExistence type="predicted"/>
<feature type="region of interest" description="Disordered" evidence="2">
    <location>
        <begin position="364"/>
        <end position="437"/>
    </location>
</feature>
<evidence type="ECO:0000256" key="2">
    <source>
        <dbReference type="SAM" id="MobiDB-lite"/>
    </source>
</evidence>
<keyword evidence="4" id="KW-1185">Reference proteome</keyword>
<evidence type="ECO:0000313" key="3">
    <source>
        <dbReference type="EMBL" id="OVA18083.1"/>
    </source>
</evidence>
<accession>A0A200R5W6</accession>
<evidence type="ECO:0008006" key="5">
    <source>
        <dbReference type="Google" id="ProtNLM"/>
    </source>
</evidence>
<dbReference type="PANTHER" id="PTHR33883:SF7">
    <property type="entry name" value="OS04G0521600 PROTEIN"/>
    <property type="match status" value="1"/>
</dbReference>
<feature type="coiled-coil region" evidence="1">
    <location>
        <begin position="82"/>
        <end position="116"/>
    </location>
</feature>
<feature type="compositionally biased region" description="Basic and acidic residues" evidence="2">
    <location>
        <begin position="420"/>
        <end position="435"/>
    </location>
</feature>
<evidence type="ECO:0000313" key="4">
    <source>
        <dbReference type="Proteomes" id="UP000195402"/>
    </source>
</evidence>
<dbReference type="EMBL" id="MVGT01000437">
    <property type="protein sequence ID" value="OVA18083.1"/>
    <property type="molecule type" value="Genomic_DNA"/>
</dbReference>
<evidence type="ECO:0000256" key="1">
    <source>
        <dbReference type="SAM" id="Coils"/>
    </source>
</evidence>
<gene>
    <name evidence="3" type="ORF">BVC80_1835g496</name>
</gene>
<organism evidence="3 4">
    <name type="scientific">Macleaya cordata</name>
    <name type="common">Five-seeded plume-poppy</name>
    <name type="synonym">Bocconia cordata</name>
    <dbReference type="NCBI Taxonomy" id="56857"/>
    <lineage>
        <taxon>Eukaryota</taxon>
        <taxon>Viridiplantae</taxon>
        <taxon>Streptophyta</taxon>
        <taxon>Embryophyta</taxon>
        <taxon>Tracheophyta</taxon>
        <taxon>Spermatophyta</taxon>
        <taxon>Magnoliopsida</taxon>
        <taxon>Ranunculales</taxon>
        <taxon>Papaveraceae</taxon>
        <taxon>Papaveroideae</taxon>
        <taxon>Macleaya</taxon>
    </lineage>
</organism>
<dbReference type="OrthoDB" id="1868826at2759"/>
<comment type="caution">
    <text evidence="3">The sequence shown here is derived from an EMBL/GenBank/DDBJ whole genome shotgun (WGS) entry which is preliminary data.</text>
</comment>
<dbReference type="InParanoid" id="A0A200R5W6"/>
<dbReference type="OMA" id="EIYQIVF"/>
<dbReference type="InterPro" id="IPR037490">
    <property type="entry name" value="WAP"/>
</dbReference>
<dbReference type="STRING" id="56857.A0A200R5W6"/>
<protein>
    <recommendedName>
        <fullName evidence="5">WPP domain-associated protein</fullName>
    </recommendedName>
</protein>
<dbReference type="Proteomes" id="UP000195402">
    <property type="component" value="Unassembled WGS sequence"/>
</dbReference>
<keyword evidence="1" id="KW-0175">Coiled coil</keyword>
<dbReference type="PANTHER" id="PTHR33883">
    <property type="entry name" value="WPP DOMAIN-ASSOCIATED PROTEIN"/>
    <property type="match status" value="1"/>
</dbReference>